<feature type="domain" description="G" evidence="6">
    <location>
        <begin position="87"/>
        <end position="202"/>
    </location>
</feature>
<dbReference type="Pfam" id="PF01926">
    <property type="entry name" value="MMR_HSR1"/>
    <property type="match status" value="1"/>
</dbReference>
<dbReference type="PANTHER" id="PTHR42714:SF6">
    <property type="entry name" value="TRANSLATION INITIATION FACTOR IF-2"/>
    <property type="match status" value="1"/>
</dbReference>
<dbReference type="EMBL" id="JARRAG010000002">
    <property type="protein sequence ID" value="MDG3004105.1"/>
    <property type="molecule type" value="Genomic_DNA"/>
</dbReference>
<name>A0ABT6F9P7_9BACT</name>
<feature type="region of interest" description="Disordered" evidence="5">
    <location>
        <begin position="1"/>
        <end position="21"/>
    </location>
</feature>
<keyword evidence="4" id="KW-0472">Membrane</keyword>
<keyword evidence="2" id="KW-0812">Transmembrane</keyword>
<dbReference type="SUPFAM" id="SSF52540">
    <property type="entry name" value="P-loop containing nucleoside triphosphate hydrolases"/>
    <property type="match status" value="1"/>
</dbReference>
<proteinExistence type="predicted"/>
<evidence type="ECO:0000256" key="1">
    <source>
        <dbReference type="ARBA" id="ARBA00004141"/>
    </source>
</evidence>
<evidence type="ECO:0000313" key="7">
    <source>
        <dbReference type="EMBL" id="MDG3004105.1"/>
    </source>
</evidence>
<keyword evidence="3" id="KW-1133">Transmembrane helix</keyword>
<accession>A0ABT6F9P7</accession>
<evidence type="ECO:0000256" key="4">
    <source>
        <dbReference type="ARBA" id="ARBA00023136"/>
    </source>
</evidence>
<evidence type="ECO:0000256" key="3">
    <source>
        <dbReference type="ARBA" id="ARBA00022989"/>
    </source>
</evidence>
<dbReference type="InterPro" id="IPR006073">
    <property type="entry name" value="GTP-bd"/>
</dbReference>
<dbReference type="Proteomes" id="UP001216907">
    <property type="component" value="Unassembled WGS sequence"/>
</dbReference>
<evidence type="ECO:0000259" key="6">
    <source>
        <dbReference type="Pfam" id="PF01926"/>
    </source>
</evidence>
<evidence type="ECO:0000256" key="2">
    <source>
        <dbReference type="ARBA" id="ARBA00022692"/>
    </source>
</evidence>
<comment type="caution">
    <text evidence="7">The sequence shown here is derived from an EMBL/GenBank/DDBJ whole genome shotgun (WGS) entry which is preliminary data.</text>
</comment>
<dbReference type="InterPro" id="IPR021147">
    <property type="entry name" value="DUF697"/>
</dbReference>
<dbReference type="RefSeq" id="WP_277860467.1">
    <property type="nucleotide sequence ID" value="NZ_JARRAG010000002.1"/>
</dbReference>
<sequence>MGTTPGGQKPDQDAGAGALGPLLDDLQHAADVAAGTTSPDAVERARDSLKATLDALQLTPEEAKAMAPELARLRELAVKLDETTVEIVAFGMVSRGKSSVLNALLGRDLFEVGATHGTTVRRSTQEWAESGGGGFPEARLILVDTPGIDEVGGEVREAQARDAARRADLILFVVSGDMQRIEIDALIELRRHKKPILLVFNQVDRYPDADRDAIHAMLEDERVKGFVRPEDVVLCAARPDPVLVKVRTPDGATRTEWERPAPLIEPLKVRILDVLEREGKALVALNTLLTAGDLHAEILERKVRIREDAANRLIWNYSLAKGAAVALNPIPVADLAGGLAVDVAMILALSRVYGIPLSRSAAVRLVRDMSLALGATGLIQVATRLVGSGVKASMAGLTVMSGGLAAPLTALGYGAIGLTQAVASSSASYVIGRAAGTYLRQGGQWGPRGVKTVVQELLAQAKADSIVDRLRDELKSQLKR</sequence>
<dbReference type="Gene3D" id="3.40.50.300">
    <property type="entry name" value="P-loop containing nucleotide triphosphate hydrolases"/>
    <property type="match status" value="1"/>
</dbReference>
<gene>
    <name evidence="7" type="ORF">PZE19_09995</name>
</gene>
<dbReference type="CDD" id="cd00880">
    <property type="entry name" value="Era_like"/>
    <property type="match status" value="1"/>
</dbReference>
<dbReference type="InterPro" id="IPR027417">
    <property type="entry name" value="P-loop_NTPase"/>
</dbReference>
<evidence type="ECO:0000256" key="5">
    <source>
        <dbReference type="SAM" id="MobiDB-lite"/>
    </source>
</evidence>
<dbReference type="PANTHER" id="PTHR42714">
    <property type="entry name" value="TRNA MODIFICATION GTPASE GTPBP3"/>
    <property type="match status" value="1"/>
</dbReference>
<protein>
    <submittedName>
        <fullName evidence="7">GTP-binding protein</fullName>
    </submittedName>
</protein>
<dbReference type="Pfam" id="PF05128">
    <property type="entry name" value="DUF697"/>
    <property type="match status" value="1"/>
</dbReference>
<reference evidence="7 8" key="1">
    <citation type="submission" date="2023-03" db="EMBL/GenBank/DDBJ databases">
        <title>Paludisphaera mucosa sp. nov. a novel planctomycete from northern fen.</title>
        <authorList>
            <person name="Ivanova A."/>
        </authorList>
    </citation>
    <scope>NUCLEOTIDE SEQUENCE [LARGE SCALE GENOMIC DNA]</scope>
    <source>
        <strain evidence="7 8">Pla2</strain>
    </source>
</reference>
<comment type="subcellular location">
    <subcellularLocation>
        <location evidence="1">Membrane</location>
        <topology evidence="1">Multi-pass membrane protein</topology>
    </subcellularLocation>
</comment>
<keyword evidence="8" id="KW-1185">Reference proteome</keyword>
<evidence type="ECO:0000313" key="8">
    <source>
        <dbReference type="Proteomes" id="UP001216907"/>
    </source>
</evidence>
<dbReference type="InterPro" id="IPR005225">
    <property type="entry name" value="Small_GTP-bd"/>
</dbReference>
<organism evidence="7 8">
    <name type="scientific">Paludisphaera mucosa</name>
    <dbReference type="NCBI Taxonomy" id="3030827"/>
    <lineage>
        <taxon>Bacteria</taxon>
        <taxon>Pseudomonadati</taxon>
        <taxon>Planctomycetota</taxon>
        <taxon>Planctomycetia</taxon>
        <taxon>Isosphaerales</taxon>
        <taxon>Isosphaeraceae</taxon>
        <taxon>Paludisphaera</taxon>
    </lineage>
</organism>
<dbReference type="NCBIfam" id="TIGR00231">
    <property type="entry name" value="small_GTP"/>
    <property type="match status" value="1"/>
</dbReference>